<feature type="transmembrane region" description="Helical" evidence="1">
    <location>
        <begin position="204"/>
        <end position="225"/>
    </location>
</feature>
<dbReference type="EMBL" id="CP009110">
    <property type="protein sequence ID" value="AIJ20267.1"/>
    <property type="molecule type" value="Genomic_DNA"/>
</dbReference>
<feature type="transmembrane region" description="Helical" evidence="1">
    <location>
        <begin position="36"/>
        <end position="53"/>
    </location>
</feature>
<feature type="transmembrane region" description="Helical" evidence="1">
    <location>
        <begin position="231"/>
        <end position="250"/>
    </location>
</feature>
<dbReference type="AlphaFoldDB" id="A0A076MR62"/>
<dbReference type="OrthoDB" id="3678714at2"/>
<organism evidence="2 3">
    <name type="scientific">Amycolatopsis methanolica 239</name>
    <dbReference type="NCBI Taxonomy" id="1068978"/>
    <lineage>
        <taxon>Bacteria</taxon>
        <taxon>Bacillati</taxon>
        <taxon>Actinomycetota</taxon>
        <taxon>Actinomycetes</taxon>
        <taxon>Pseudonocardiales</taxon>
        <taxon>Pseudonocardiaceae</taxon>
        <taxon>Amycolatopsis</taxon>
        <taxon>Amycolatopsis methanolica group</taxon>
    </lineage>
</organism>
<dbReference type="PATRIC" id="fig|1068978.7.peg.187"/>
<feature type="transmembrane region" description="Helical" evidence="1">
    <location>
        <begin position="59"/>
        <end position="79"/>
    </location>
</feature>
<gene>
    <name evidence="2" type="ORF">AMETH_0175</name>
</gene>
<sequence length="346" mass="36913">MEPTQERVLVHEPRHGEPAATDPLELEIVSKQRNRLINSMVVYVVAGALVAALDPGPFSAGFAAILAAVTVLQLWLLFFRVLPCRKLLAYPAVLLTPGPGQLLVSGSKVSVALPGPEPRWLVVRLPASKRILLAGLRRLYFIGPDPRGRVLVGLPGGVNGRFGRIRTAPEPGSVESAEQPRPLVAALRDPVVTTFLREVRLRSWGMAGFFVLLAAAIWAVGNLAFDLPATGTFTTILAVVYAVAGLLMPVRVATLSSAVREKPWQELHATLDTAITPGASGAAGKATGRVLLPGGEAVVRFQRVPLDLLVNVRATQRLWVLGVPERGGRVVAGLPGYPVLALVNLR</sequence>
<keyword evidence="1" id="KW-0812">Transmembrane</keyword>
<evidence type="ECO:0000313" key="2">
    <source>
        <dbReference type="EMBL" id="AIJ20267.1"/>
    </source>
</evidence>
<keyword evidence="3" id="KW-1185">Reference proteome</keyword>
<dbReference type="HOGENOM" id="CLU_822952_0_0_11"/>
<reference evidence="2 3" key="1">
    <citation type="submission" date="2014-07" db="EMBL/GenBank/DDBJ databases">
        <title>Whole Genome Sequence of the Amycolatopsis methanolica 239.</title>
        <authorList>
            <person name="Tang B."/>
        </authorList>
    </citation>
    <scope>NUCLEOTIDE SEQUENCE [LARGE SCALE GENOMIC DNA]</scope>
    <source>
        <strain evidence="2 3">239</strain>
    </source>
</reference>
<name>A0A076MR62_AMYME</name>
<dbReference type="KEGG" id="amq:AMETH_0175"/>
<proteinExistence type="predicted"/>
<accession>A0A076MR62</accession>
<dbReference type="RefSeq" id="WP_017986130.1">
    <property type="nucleotide sequence ID" value="NZ_AQUL01000001.1"/>
</dbReference>
<dbReference type="Proteomes" id="UP000062973">
    <property type="component" value="Chromosome"/>
</dbReference>
<dbReference type="STRING" id="1068978.AMETH_0175"/>
<protein>
    <submittedName>
        <fullName evidence="2">Uncharacterized protein</fullName>
    </submittedName>
</protein>
<keyword evidence="1" id="KW-1133">Transmembrane helix</keyword>
<keyword evidence="1" id="KW-0472">Membrane</keyword>
<evidence type="ECO:0000256" key="1">
    <source>
        <dbReference type="SAM" id="Phobius"/>
    </source>
</evidence>
<evidence type="ECO:0000313" key="3">
    <source>
        <dbReference type="Proteomes" id="UP000062973"/>
    </source>
</evidence>